<feature type="transmembrane region" description="Helical" evidence="1">
    <location>
        <begin position="26"/>
        <end position="46"/>
    </location>
</feature>
<dbReference type="InterPro" id="IPR036259">
    <property type="entry name" value="MFS_trans_sf"/>
</dbReference>
<organism evidence="2 3">
    <name type="scientific">Agromyces marinus</name>
    <dbReference type="NCBI Taxonomy" id="1389020"/>
    <lineage>
        <taxon>Bacteria</taxon>
        <taxon>Bacillati</taxon>
        <taxon>Actinomycetota</taxon>
        <taxon>Actinomycetes</taxon>
        <taxon>Micrococcales</taxon>
        <taxon>Microbacteriaceae</taxon>
        <taxon>Agromyces</taxon>
    </lineage>
</organism>
<dbReference type="EMBL" id="AP027734">
    <property type="protein sequence ID" value="BDZ55843.1"/>
    <property type="molecule type" value="Genomic_DNA"/>
</dbReference>
<feature type="transmembrane region" description="Helical" evidence="1">
    <location>
        <begin position="308"/>
        <end position="327"/>
    </location>
</feature>
<keyword evidence="3" id="KW-1185">Reference proteome</keyword>
<evidence type="ECO:0000313" key="2">
    <source>
        <dbReference type="EMBL" id="BDZ55843.1"/>
    </source>
</evidence>
<dbReference type="RefSeq" id="WP_234659465.1">
    <property type="nucleotide sequence ID" value="NZ_AP027734.1"/>
</dbReference>
<dbReference type="Pfam" id="PF07690">
    <property type="entry name" value="MFS_1"/>
    <property type="match status" value="1"/>
</dbReference>
<dbReference type="Gene3D" id="1.20.1250.20">
    <property type="entry name" value="MFS general substrate transporter like domains"/>
    <property type="match status" value="2"/>
</dbReference>
<dbReference type="Proteomes" id="UP001321477">
    <property type="component" value="Chromosome"/>
</dbReference>
<evidence type="ECO:0008006" key="4">
    <source>
        <dbReference type="Google" id="ProtNLM"/>
    </source>
</evidence>
<feature type="transmembrane region" description="Helical" evidence="1">
    <location>
        <begin position="238"/>
        <end position="256"/>
    </location>
</feature>
<name>A0ABM8H4W1_9MICO</name>
<keyword evidence="1" id="KW-0812">Transmembrane</keyword>
<evidence type="ECO:0000256" key="1">
    <source>
        <dbReference type="SAM" id="Phobius"/>
    </source>
</evidence>
<dbReference type="SUPFAM" id="SSF103473">
    <property type="entry name" value="MFS general substrate transporter"/>
    <property type="match status" value="1"/>
</dbReference>
<keyword evidence="1" id="KW-0472">Membrane</keyword>
<feature type="transmembrane region" description="Helical" evidence="1">
    <location>
        <begin position="276"/>
        <end position="296"/>
    </location>
</feature>
<gene>
    <name evidence="2" type="ORF">GCM10025870_29160</name>
</gene>
<feature type="transmembrane region" description="Helical" evidence="1">
    <location>
        <begin position="93"/>
        <end position="114"/>
    </location>
</feature>
<feature type="transmembrane region" description="Helical" evidence="1">
    <location>
        <begin position="153"/>
        <end position="175"/>
    </location>
</feature>
<dbReference type="InterPro" id="IPR011701">
    <property type="entry name" value="MFS"/>
</dbReference>
<protein>
    <recommendedName>
        <fullName evidence="4">MFS transporter</fullName>
    </recommendedName>
</protein>
<evidence type="ECO:0000313" key="3">
    <source>
        <dbReference type="Proteomes" id="UP001321477"/>
    </source>
</evidence>
<feature type="transmembrane region" description="Helical" evidence="1">
    <location>
        <begin position="372"/>
        <end position="393"/>
    </location>
</feature>
<keyword evidence="1" id="KW-1133">Transmembrane helix</keyword>
<feature type="transmembrane region" description="Helical" evidence="1">
    <location>
        <begin position="181"/>
        <end position="202"/>
    </location>
</feature>
<feature type="transmembrane region" description="Helical" evidence="1">
    <location>
        <begin position="333"/>
        <end position="351"/>
    </location>
</feature>
<sequence>MSSDGSIPGPRRGGPANRPAGASFQWWMLSNVAVGAATGSFLTLLVPPFVTEVTGAPWRVGIVFAVLSLAAAVGPAVGAFVDRTGRHRVVYTTSIAAMAAAYALLAIDAAVAWYSPLFGIVLGAAWAAQGTIGPAFIVGAARDREVTAGRLTVFNLAYPAGVLAGALLVAATLSVGMPAGSVFVVCAIVLGLFAVLAWLTTAEVAAPLAHRRSGAAEAVPPDPAGAARPGGAAGTGGLGAAFTAFLVVVFVSSLGSNGLVSQLANLMPAVYGFTDVATSLLVGLAGLLNIATLLVAGRVMARTTSLGVFTAGTLVRGLGACAMALIGLATSPVLILAALAMLITYQGIPVPRLAAPDVAARLATGSATRANGFYFAASAIGSTVGCIAAGIAAGGGYQAVLWIAGAAGIVAAGLAVGWLGPVARRRGAGFRSTRAGTPRG</sequence>
<reference evidence="3" key="1">
    <citation type="journal article" date="2019" name="Int. J. Syst. Evol. Microbiol.">
        <title>The Global Catalogue of Microorganisms (GCM) 10K type strain sequencing project: providing services to taxonomists for standard genome sequencing and annotation.</title>
        <authorList>
            <consortium name="The Broad Institute Genomics Platform"/>
            <consortium name="The Broad Institute Genome Sequencing Center for Infectious Disease"/>
            <person name="Wu L."/>
            <person name="Ma J."/>
        </authorList>
    </citation>
    <scope>NUCLEOTIDE SEQUENCE [LARGE SCALE GENOMIC DNA]</scope>
    <source>
        <strain evidence="3">NBRC 109019</strain>
    </source>
</reference>
<feature type="transmembrane region" description="Helical" evidence="1">
    <location>
        <begin position="58"/>
        <end position="81"/>
    </location>
</feature>
<feature type="transmembrane region" description="Helical" evidence="1">
    <location>
        <begin position="399"/>
        <end position="422"/>
    </location>
</feature>
<feature type="transmembrane region" description="Helical" evidence="1">
    <location>
        <begin position="120"/>
        <end position="141"/>
    </location>
</feature>
<proteinExistence type="predicted"/>
<accession>A0ABM8H4W1</accession>